<gene>
    <name evidence="2" type="ORF">GCM10010411_55350</name>
</gene>
<dbReference type="EMBL" id="BAAATD010000007">
    <property type="protein sequence ID" value="GAA2613374.1"/>
    <property type="molecule type" value="Genomic_DNA"/>
</dbReference>
<sequence length="530" mass="57293">MRRRALVVAAPAIAAAVALSTAWVSAAAGERDHQLTITVLGRDGKPAKDHRLFLASYDRATERTPSGPNGRVRVRVPRGRYYLHGSIRAGGRTDRVTAPWLTLNGDTAITLDARTTTPVNVTVPHKDARLFDGVLNGDMIVRKGLRPVVIPGLPIADFAKLGTAQVGPNAPRGRFVGSMQVTLVAPGAAVDSPYSYTLAWFTPGRPYTGSHTVRRAELAKVRARYRPQGRDTSAGKLSLATYAPMPNARVPFATQLPVRLPGTRTEYFNVRDLTWSFGVEPAFDASKPLPDWDQQVPSRTYRAGRRYYEVWNGAGVFGPSLPPAEPEGYAGASAKALSMRVPIYGATADTSGSIKGKAHTVVYRDGAKVGRSDDAASCHLEGKPKPGRYRITTELKQSLNPTSTTIRAEWTFRYSGPTAPGKPTALPVQVIRFSPVLDETNAAPGGFPYLAGITVHRNPGAAPAAVTIPQAEVSYDDGATWRKTPVIRRGKHWAALLRHPRSGWVSLRAQATDTTGNATRLTIIRAYRLT</sequence>
<keyword evidence="1" id="KW-0732">Signal</keyword>
<keyword evidence="3" id="KW-1185">Reference proteome</keyword>
<dbReference type="RefSeq" id="WP_344545362.1">
    <property type="nucleotide sequence ID" value="NZ_BAAATD010000007.1"/>
</dbReference>
<evidence type="ECO:0000256" key="1">
    <source>
        <dbReference type="SAM" id="SignalP"/>
    </source>
</evidence>
<evidence type="ECO:0000313" key="3">
    <source>
        <dbReference type="Proteomes" id="UP001501509"/>
    </source>
</evidence>
<evidence type="ECO:0000313" key="2">
    <source>
        <dbReference type="EMBL" id="GAA2613374.1"/>
    </source>
</evidence>
<evidence type="ECO:0008006" key="4">
    <source>
        <dbReference type="Google" id="ProtNLM"/>
    </source>
</evidence>
<accession>A0ABP6CC46</accession>
<comment type="caution">
    <text evidence="2">The sequence shown here is derived from an EMBL/GenBank/DDBJ whole genome shotgun (WGS) entry which is preliminary data.</text>
</comment>
<dbReference type="Proteomes" id="UP001501509">
    <property type="component" value="Unassembled WGS sequence"/>
</dbReference>
<proteinExistence type="predicted"/>
<name>A0ABP6CC46_9ACTN</name>
<organism evidence="2 3">
    <name type="scientific">Actinomadura fulvescens</name>
    <dbReference type="NCBI Taxonomy" id="46160"/>
    <lineage>
        <taxon>Bacteria</taxon>
        <taxon>Bacillati</taxon>
        <taxon>Actinomycetota</taxon>
        <taxon>Actinomycetes</taxon>
        <taxon>Streptosporangiales</taxon>
        <taxon>Thermomonosporaceae</taxon>
        <taxon>Actinomadura</taxon>
    </lineage>
</organism>
<protein>
    <recommendedName>
        <fullName evidence="4">Serine protease</fullName>
    </recommendedName>
</protein>
<reference evidence="3" key="1">
    <citation type="journal article" date="2019" name="Int. J. Syst. Evol. Microbiol.">
        <title>The Global Catalogue of Microorganisms (GCM) 10K type strain sequencing project: providing services to taxonomists for standard genome sequencing and annotation.</title>
        <authorList>
            <consortium name="The Broad Institute Genomics Platform"/>
            <consortium name="The Broad Institute Genome Sequencing Center for Infectious Disease"/>
            <person name="Wu L."/>
            <person name="Ma J."/>
        </authorList>
    </citation>
    <scope>NUCLEOTIDE SEQUENCE [LARGE SCALE GENOMIC DNA]</scope>
    <source>
        <strain evidence="3">JCM 6833</strain>
    </source>
</reference>
<feature type="signal peptide" evidence="1">
    <location>
        <begin position="1"/>
        <end position="26"/>
    </location>
</feature>
<feature type="chain" id="PRO_5045437479" description="Serine protease" evidence="1">
    <location>
        <begin position="27"/>
        <end position="530"/>
    </location>
</feature>